<dbReference type="InterPro" id="IPR000868">
    <property type="entry name" value="Isochorismatase-like_dom"/>
</dbReference>
<name>A0A4Z0C6K4_9BURK</name>
<dbReference type="InterPro" id="IPR050272">
    <property type="entry name" value="Isochorismatase-like_hydrls"/>
</dbReference>
<reference evidence="3 4" key="1">
    <citation type="submission" date="2019-03" db="EMBL/GenBank/DDBJ databases">
        <title>Ramlibacter henchirensis DSM 14656, whole genome shotgun sequence.</title>
        <authorList>
            <person name="Zhang X."/>
            <person name="Feng G."/>
            <person name="Zhu H."/>
        </authorList>
    </citation>
    <scope>NUCLEOTIDE SEQUENCE [LARGE SCALE GENOMIC DNA]</scope>
    <source>
        <strain evidence="3 4">DSM 14656</strain>
    </source>
</reference>
<dbReference type="AlphaFoldDB" id="A0A4Z0C6K4"/>
<protein>
    <submittedName>
        <fullName evidence="3">Cysteine hydrolase</fullName>
    </submittedName>
</protein>
<proteinExistence type="predicted"/>
<dbReference type="PANTHER" id="PTHR43540:SF6">
    <property type="entry name" value="ISOCHORISMATASE-LIKE DOMAIN-CONTAINING PROTEIN"/>
    <property type="match status" value="1"/>
</dbReference>
<dbReference type="Gene3D" id="3.40.50.850">
    <property type="entry name" value="Isochorismatase-like"/>
    <property type="match status" value="1"/>
</dbReference>
<accession>A0A4Z0C6K4</accession>
<evidence type="ECO:0000313" key="3">
    <source>
        <dbReference type="EMBL" id="TFZ05719.1"/>
    </source>
</evidence>
<dbReference type="SUPFAM" id="SSF52499">
    <property type="entry name" value="Isochorismatase-like hydrolases"/>
    <property type="match status" value="1"/>
</dbReference>
<comment type="caution">
    <text evidence="3">The sequence shown here is derived from an EMBL/GenBank/DDBJ whole genome shotgun (WGS) entry which is preliminary data.</text>
</comment>
<dbReference type="OrthoDB" id="9781985at2"/>
<dbReference type="CDD" id="cd00431">
    <property type="entry name" value="cysteine_hydrolases"/>
    <property type="match status" value="1"/>
</dbReference>
<sequence>MHHYVTPANVEQRVLRRLGKRHAIGRFDASRTALVIIDMQNYYVAEGFPSGSAQARGIVPNINRMSSAIRAAGAKVIWVLTGSSKAMEFWPNHHIHNLSPENAARRIASLAEGGEGHRIYPELEVHPTDILTSKVMYSAMLPGPSSNLLDTLAEHGIDTLLIAGTKTNVCCESTARDAYMLDFRVAMLSDCTATSSDEEHAATLNTFQLFFGDVMNFDDVAARLEPPARPT</sequence>
<feature type="domain" description="Isochorismatase-like" evidence="2">
    <location>
        <begin position="32"/>
        <end position="216"/>
    </location>
</feature>
<dbReference type="PANTHER" id="PTHR43540">
    <property type="entry name" value="PEROXYUREIDOACRYLATE/UREIDOACRYLATE AMIDOHYDROLASE-RELATED"/>
    <property type="match status" value="1"/>
</dbReference>
<dbReference type="Proteomes" id="UP000298180">
    <property type="component" value="Unassembled WGS sequence"/>
</dbReference>
<keyword evidence="1 3" id="KW-0378">Hydrolase</keyword>
<evidence type="ECO:0000256" key="1">
    <source>
        <dbReference type="ARBA" id="ARBA00022801"/>
    </source>
</evidence>
<dbReference type="GO" id="GO:0016787">
    <property type="term" value="F:hydrolase activity"/>
    <property type="evidence" value="ECO:0007669"/>
    <property type="project" value="UniProtKB-KW"/>
</dbReference>
<dbReference type="InterPro" id="IPR036380">
    <property type="entry name" value="Isochorismatase-like_sf"/>
</dbReference>
<organism evidence="3 4">
    <name type="scientific">Ramlibacter henchirensis</name>
    <dbReference type="NCBI Taxonomy" id="204072"/>
    <lineage>
        <taxon>Bacteria</taxon>
        <taxon>Pseudomonadati</taxon>
        <taxon>Pseudomonadota</taxon>
        <taxon>Betaproteobacteria</taxon>
        <taxon>Burkholderiales</taxon>
        <taxon>Comamonadaceae</taxon>
        <taxon>Ramlibacter</taxon>
    </lineage>
</organism>
<gene>
    <name evidence="3" type="ORF">EZ313_03405</name>
</gene>
<dbReference type="EMBL" id="SMLM01000001">
    <property type="protein sequence ID" value="TFZ05719.1"/>
    <property type="molecule type" value="Genomic_DNA"/>
</dbReference>
<evidence type="ECO:0000313" key="4">
    <source>
        <dbReference type="Proteomes" id="UP000298180"/>
    </source>
</evidence>
<evidence type="ECO:0000259" key="2">
    <source>
        <dbReference type="Pfam" id="PF00857"/>
    </source>
</evidence>
<dbReference type="Pfam" id="PF00857">
    <property type="entry name" value="Isochorismatase"/>
    <property type="match status" value="1"/>
</dbReference>
<keyword evidence="4" id="KW-1185">Reference proteome</keyword>